<evidence type="ECO:0000256" key="5">
    <source>
        <dbReference type="ARBA" id="ARBA00040781"/>
    </source>
</evidence>
<comment type="catalytic activity">
    <reaction evidence="6">
        <text>a (3R)-hydroxyacyl-[ACP] + NADP(+) = a 3-oxoacyl-[ACP] + NADPH + H(+)</text>
        <dbReference type="Rhea" id="RHEA:17397"/>
        <dbReference type="Rhea" id="RHEA-COMP:9916"/>
        <dbReference type="Rhea" id="RHEA-COMP:9945"/>
        <dbReference type="ChEBI" id="CHEBI:15378"/>
        <dbReference type="ChEBI" id="CHEBI:57783"/>
        <dbReference type="ChEBI" id="CHEBI:58349"/>
        <dbReference type="ChEBI" id="CHEBI:78776"/>
        <dbReference type="ChEBI" id="CHEBI:78827"/>
        <dbReference type="EC" id="1.1.1.100"/>
    </reaction>
    <physiologicalReaction direction="right-to-left" evidence="6">
        <dbReference type="Rhea" id="RHEA:17399"/>
    </physiologicalReaction>
</comment>
<keyword evidence="4" id="KW-0560">Oxidoreductase</keyword>
<dbReference type="SMART" id="SM00822">
    <property type="entry name" value="PKS_KR"/>
    <property type="match status" value="1"/>
</dbReference>
<dbReference type="Pfam" id="PF13561">
    <property type="entry name" value="adh_short_C2"/>
    <property type="match status" value="1"/>
</dbReference>
<dbReference type="PRINTS" id="PR00080">
    <property type="entry name" value="SDRFAMILY"/>
</dbReference>
<comment type="subcellular location">
    <subcellularLocation>
        <location evidence="1">Secreted</location>
        <location evidence="1">Cell wall</location>
    </subcellularLocation>
</comment>
<dbReference type="InterPro" id="IPR036291">
    <property type="entry name" value="NAD(P)-bd_dom_sf"/>
</dbReference>
<evidence type="ECO:0000313" key="9">
    <source>
        <dbReference type="Proteomes" id="UP000503540"/>
    </source>
</evidence>
<gene>
    <name evidence="8" type="ORF">F5544_39865</name>
</gene>
<dbReference type="PANTHER" id="PTHR42879">
    <property type="entry name" value="3-OXOACYL-(ACYL-CARRIER-PROTEIN) REDUCTASE"/>
    <property type="match status" value="1"/>
</dbReference>
<dbReference type="SUPFAM" id="SSF51735">
    <property type="entry name" value="NAD(P)-binding Rossmann-fold domains"/>
    <property type="match status" value="1"/>
</dbReference>
<protein>
    <recommendedName>
        <fullName evidence="5">3-oxoacyl-[acyl-carrier-protein] reductase MabA</fullName>
    </recommendedName>
</protein>
<feature type="domain" description="Ketoreductase" evidence="7">
    <location>
        <begin position="6"/>
        <end position="178"/>
    </location>
</feature>
<dbReference type="InterPro" id="IPR002347">
    <property type="entry name" value="SDR_fam"/>
</dbReference>
<sequence length="240" mass="24872">MGDNSSDVLVTGATGGIGLAITHRLATAGYRVIGVGRSAPGPDFPGEFVRCDLADTDDTARALRTIAERYSVSRVVNNAGIAEPQPIDELDLATMRLVWEVTVRASAQIVQALVPGMRTRHFGRIVNIVSRAVYGARERTSYSAAKSALVGCTRTWALELAADGITSNAVAPGPIGTELFYRARPRGSAGEAAALASIPMGRLGTPDDVAAATAFLLSDDAGYITGQVLDVDGGGSLGGR</sequence>
<dbReference type="EMBL" id="CP046172">
    <property type="protein sequence ID" value="QIS15791.1"/>
    <property type="molecule type" value="Genomic_DNA"/>
</dbReference>
<dbReference type="CDD" id="cd05233">
    <property type="entry name" value="SDR_c"/>
    <property type="match status" value="1"/>
</dbReference>
<dbReference type="NCBIfam" id="NF005753">
    <property type="entry name" value="PRK07577.1"/>
    <property type="match status" value="1"/>
</dbReference>
<reference evidence="8 9" key="1">
    <citation type="journal article" date="2019" name="ACS Chem. Biol.">
        <title>Identification and Mobilization of a Cryptic Antibiotic Biosynthesis Gene Locus from a Human-Pathogenic Nocardia Isolate.</title>
        <authorList>
            <person name="Herisse M."/>
            <person name="Ishida K."/>
            <person name="Porter J.L."/>
            <person name="Howden B."/>
            <person name="Hertweck C."/>
            <person name="Stinear T.P."/>
            <person name="Pidot S.J."/>
        </authorList>
    </citation>
    <scope>NUCLEOTIDE SEQUENCE [LARGE SCALE GENOMIC DNA]</scope>
    <source>
        <strain evidence="8 9">AUSMDU00012717</strain>
    </source>
</reference>
<evidence type="ECO:0000256" key="6">
    <source>
        <dbReference type="ARBA" id="ARBA00047400"/>
    </source>
</evidence>
<dbReference type="FunFam" id="3.40.50.720:FF:000173">
    <property type="entry name" value="3-oxoacyl-[acyl-carrier protein] reductase"/>
    <property type="match status" value="1"/>
</dbReference>
<proteinExistence type="inferred from homology"/>
<dbReference type="PRINTS" id="PR00081">
    <property type="entry name" value="GDHRDH"/>
</dbReference>
<keyword evidence="3" id="KW-0134">Cell wall</keyword>
<organism evidence="8 9">
    <name type="scientific">Nocardia arthritidis</name>
    <dbReference type="NCBI Taxonomy" id="228602"/>
    <lineage>
        <taxon>Bacteria</taxon>
        <taxon>Bacillati</taxon>
        <taxon>Actinomycetota</taxon>
        <taxon>Actinomycetes</taxon>
        <taxon>Mycobacteriales</taxon>
        <taxon>Nocardiaceae</taxon>
        <taxon>Nocardia</taxon>
    </lineage>
</organism>
<dbReference type="Gene3D" id="3.40.50.720">
    <property type="entry name" value="NAD(P)-binding Rossmann-like Domain"/>
    <property type="match status" value="1"/>
</dbReference>
<dbReference type="AlphaFoldDB" id="A0A6G9YRK4"/>
<evidence type="ECO:0000259" key="7">
    <source>
        <dbReference type="SMART" id="SM00822"/>
    </source>
</evidence>
<evidence type="ECO:0000256" key="2">
    <source>
        <dbReference type="ARBA" id="ARBA00006484"/>
    </source>
</evidence>
<keyword evidence="9" id="KW-1185">Reference proteome</keyword>
<dbReference type="KEGG" id="nah:F5544_39865"/>
<evidence type="ECO:0000313" key="8">
    <source>
        <dbReference type="EMBL" id="QIS15791.1"/>
    </source>
</evidence>
<accession>A0A6G9YRK4</accession>
<comment type="similarity">
    <text evidence="2">Belongs to the short-chain dehydrogenases/reductases (SDR) family.</text>
</comment>
<dbReference type="PANTHER" id="PTHR42879:SF2">
    <property type="entry name" value="3-OXOACYL-[ACYL-CARRIER-PROTEIN] REDUCTASE FABG"/>
    <property type="match status" value="1"/>
</dbReference>
<evidence type="ECO:0000256" key="4">
    <source>
        <dbReference type="ARBA" id="ARBA00023002"/>
    </source>
</evidence>
<dbReference type="RefSeq" id="WP_167477979.1">
    <property type="nucleotide sequence ID" value="NZ_CP046172.1"/>
</dbReference>
<dbReference type="GO" id="GO:0004316">
    <property type="term" value="F:3-oxoacyl-[acyl-carrier-protein] reductase (NADPH) activity"/>
    <property type="evidence" value="ECO:0007669"/>
    <property type="project" value="UniProtKB-EC"/>
</dbReference>
<name>A0A6G9YRK4_9NOCA</name>
<evidence type="ECO:0000256" key="1">
    <source>
        <dbReference type="ARBA" id="ARBA00004191"/>
    </source>
</evidence>
<dbReference type="InterPro" id="IPR057326">
    <property type="entry name" value="KR_dom"/>
</dbReference>
<keyword evidence="3" id="KW-0964">Secreted</keyword>
<dbReference type="Proteomes" id="UP000503540">
    <property type="component" value="Chromosome"/>
</dbReference>
<evidence type="ECO:0000256" key="3">
    <source>
        <dbReference type="ARBA" id="ARBA00022512"/>
    </source>
</evidence>
<dbReference type="InterPro" id="IPR050259">
    <property type="entry name" value="SDR"/>
</dbReference>